<keyword evidence="4" id="KW-0614">Plasmid</keyword>
<dbReference type="RefSeq" id="WP_176453597.1">
    <property type="nucleotide sequence ID" value="NZ_AP014939.1"/>
</dbReference>
<feature type="domain" description="Transposase IS66 central" evidence="1">
    <location>
        <begin position="173"/>
        <end position="460"/>
    </location>
</feature>
<evidence type="ECO:0000259" key="1">
    <source>
        <dbReference type="Pfam" id="PF03050"/>
    </source>
</evidence>
<accession>A0A0K2S3N2</accession>
<evidence type="ECO:0000259" key="2">
    <source>
        <dbReference type="Pfam" id="PF13005"/>
    </source>
</evidence>
<dbReference type="Pfam" id="PF13005">
    <property type="entry name" value="zf-IS66"/>
    <property type="match status" value="1"/>
</dbReference>
<feature type="domain" description="Transposase TnpC homeodomain" evidence="3">
    <location>
        <begin position="28"/>
        <end position="103"/>
    </location>
</feature>
<dbReference type="PANTHER" id="PTHR33678">
    <property type="entry name" value="BLL1576 PROTEIN"/>
    <property type="match status" value="1"/>
</dbReference>
<protein>
    <submittedName>
        <fullName evidence="4">Transposase IS66</fullName>
    </submittedName>
</protein>
<reference evidence="4" key="1">
    <citation type="submission" date="2015-08" db="EMBL/GenBank/DDBJ databases">
        <title>Complete DNA Sequence of Pseudomonas syringae pv. actinidiae, the Causal Agent of Kiwifruit Canker Disease.</title>
        <authorList>
            <person name="Rikkerink E.H.A."/>
            <person name="Fineran P.C."/>
        </authorList>
    </citation>
    <scope>NUCLEOTIDE SEQUENCE</scope>
    <source>
        <strain evidence="4">KHM 243</strain>
        <plasmid evidence="4">pKHM-1</plasmid>
    </source>
</reference>
<sequence length="512" mass="57972">MNSHATLPTHVPALQQLVLEQQHMIETLKEQLRLSLRRQFGPRNEFVNVDQLGLFAAKIDDGTTVVEVEIGATEVVGATNFDSDSIPVERKKAVRILKDLPRDVRIIDIPDSEKICSCCGGALHSMKDDAAEHVEYVPATLKIIETRRKKYACNSCHGEIKRAKEEFPALFAKGMASPSLIAFLIVCKYADHLPLYRISQILKRMGIEISDSLMSEWLLHASELFDDLMKRMIVTVLATRHVFTDDTILPMQNKDPNRNTTVKSRLWVYAAYTEPDRQKPLVVYDFSVTRSQAAPMGFLAGYAGYLQADAFPGYDVLFRSKKVFEIACWAHTRRKFVEVTALMKTPGRAHTAIAYIKKLYAIESQIRRLKNDEKRALRQDQSRKVLAQFKSWLDVEVNGVLPKSALGNAIGYTLKNWDALCRYTEQGFLEADNNFAERCMRPVALGRKNYLFVGSERGGKAAALYYSLIESCKLNKVNPITYMTYLLSNVHNKAITLPLPQEFNQVNITQIG</sequence>
<evidence type="ECO:0000313" key="4">
    <source>
        <dbReference type="EMBL" id="BAS21706.1"/>
    </source>
</evidence>
<name>A0A0K2S3N2_CITFR</name>
<dbReference type="PANTHER" id="PTHR33678:SF1">
    <property type="entry name" value="BLL1576 PROTEIN"/>
    <property type="match status" value="1"/>
</dbReference>
<geneLocation type="plasmid" evidence="4">
    <name>pKHM-1</name>
</geneLocation>
<proteinExistence type="predicted"/>
<dbReference type="NCBIfam" id="NF033517">
    <property type="entry name" value="transpos_IS66"/>
    <property type="match status" value="1"/>
</dbReference>
<organism evidence="4">
    <name type="scientific">Citrobacter freundii</name>
    <dbReference type="NCBI Taxonomy" id="546"/>
    <lineage>
        <taxon>Bacteria</taxon>
        <taxon>Pseudomonadati</taxon>
        <taxon>Pseudomonadota</taxon>
        <taxon>Gammaproteobacteria</taxon>
        <taxon>Enterobacterales</taxon>
        <taxon>Enterobacteriaceae</taxon>
        <taxon>Citrobacter</taxon>
        <taxon>Citrobacter freundii complex</taxon>
    </lineage>
</organism>
<dbReference type="Pfam" id="PF13007">
    <property type="entry name" value="LZ_Tnp_IS66"/>
    <property type="match status" value="1"/>
</dbReference>
<feature type="domain" description="Transposase IS66 zinc-finger binding" evidence="2">
    <location>
        <begin position="113"/>
        <end position="157"/>
    </location>
</feature>
<dbReference type="InterPro" id="IPR004291">
    <property type="entry name" value="Transposase_IS66_central"/>
</dbReference>
<dbReference type="EMBL" id="AP014939">
    <property type="protein sequence ID" value="BAS21706.1"/>
    <property type="molecule type" value="Genomic_DNA"/>
</dbReference>
<dbReference type="InterPro" id="IPR052344">
    <property type="entry name" value="Transposase-related"/>
</dbReference>
<dbReference type="InterPro" id="IPR024463">
    <property type="entry name" value="Transposase_TnpC_homeodom"/>
</dbReference>
<dbReference type="AlphaFoldDB" id="A0A0K2S3N2"/>
<dbReference type="InterPro" id="IPR024474">
    <property type="entry name" value="Znf_dom_IS66"/>
</dbReference>
<evidence type="ECO:0000259" key="3">
    <source>
        <dbReference type="Pfam" id="PF13007"/>
    </source>
</evidence>
<dbReference type="Pfam" id="PF03050">
    <property type="entry name" value="DDE_Tnp_IS66"/>
    <property type="match status" value="1"/>
</dbReference>